<gene>
    <name evidence="7" type="ORF">EVOR1521_LOCUS28075</name>
</gene>
<dbReference type="Gene3D" id="3.40.50.720">
    <property type="entry name" value="NAD(P)-binding Rossmann-like Domain"/>
    <property type="match status" value="1"/>
</dbReference>
<dbReference type="InterPro" id="IPR002347">
    <property type="entry name" value="SDR_fam"/>
</dbReference>
<evidence type="ECO:0000313" key="8">
    <source>
        <dbReference type="Proteomes" id="UP001178507"/>
    </source>
</evidence>
<feature type="signal peptide" evidence="5">
    <location>
        <begin position="1"/>
        <end position="21"/>
    </location>
</feature>
<dbReference type="AlphaFoldDB" id="A0AA36JGW6"/>
<evidence type="ECO:0000256" key="5">
    <source>
        <dbReference type="SAM" id="SignalP"/>
    </source>
</evidence>
<dbReference type="PRINTS" id="PR00081">
    <property type="entry name" value="GDHRDH"/>
</dbReference>
<dbReference type="InterPro" id="IPR036291">
    <property type="entry name" value="NAD(P)-bd_dom_sf"/>
</dbReference>
<feature type="region of interest" description="Disordered" evidence="4">
    <location>
        <begin position="428"/>
        <end position="453"/>
    </location>
</feature>
<evidence type="ECO:0000256" key="3">
    <source>
        <dbReference type="ARBA" id="ARBA00023002"/>
    </source>
</evidence>
<dbReference type="PRINTS" id="PR00080">
    <property type="entry name" value="SDRFAMILY"/>
</dbReference>
<evidence type="ECO:0000256" key="2">
    <source>
        <dbReference type="ARBA" id="ARBA00022857"/>
    </source>
</evidence>
<dbReference type="EMBL" id="CAUJNA010003612">
    <property type="protein sequence ID" value="CAJ1406008.1"/>
    <property type="molecule type" value="Genomic_DNA"/>
</dbReference>
<dbReference type="GO" id="GO:0016491">
    <property type="term" value="F:oxidoreductase activity"/>
    <property type="evidence" value="ECO:0007669"/>
    <property type="project" value="UniProtKB-KW"/>
</dbReference>
<keyword evidence="2" id="KW-0521">NADP</keyword>
<keyword evidence="5" id="KW-0732">Signal</keyword>
<sequence>MARHRPVALLVLCTLCSLSFGPAMLRVLVTGGNKGIGRALCRQLAADHGFYVLMGARDPQRGEAAVKSILEESPDCEGRIECLPLDVASDKSVKAAADFVQKKFGADPPPLYGIVNNAGVGFDHSMLETVNINTLGAKRVCESFIPLLDKEGRIVNTASASGPNYVSRCGGAERQLLTKPDVTWEELGGLIEKVNREPGGRQPYGFSKACLISYTMLLARENPQKINAMTPGYILTDITRGMGATKSPEEGTKAAIHCLMGKLEGNGWYYGSDAVRSPIDRYRGPGEPPYEGADEDLLMVLEDLLVPDGAILCTVDCPPDGTQIFRSGRPEDGNCSVVYGVRRVDLFEDLGLDKDASIGTGAVQITAMLTQCLAKVLNEMYACLLFREMVRRGSAICCLAALSWRIAVLEDDVIELVLTGQLLATSPGRTMRVTPPPAPSARHEDEDSRTGTGRAAAQVPLGTTTNELLWHTLHVKQPSRWQDSLRPISNTSDPDLAEGLHRSCRLQWHPDARLAEADKPVLVSALSSLPNCEVERYCGLVTVHMIKETVNVTRQFESLQVFYHQFVAEALLTAKAHVLAVGGDALLGYRINNLFLREDKRRAYAVISISGDAAKLSA</sequence>
<keyword evidence="3" id="KW-0560">Oxidoreductase</keyword>
<comment type="caution">
    <text evidence="7">The sequence shown here is derived from an EMBL/GenBank/DDBJ whole genome shotgun (WGS) entry which is preliminary data.</text>
</comment>
<proteinExistence type="inferred from homology"/>
<feature type="domain" description="C2CD5 C-terminal" evidence="6">
    <location>
        <begin position="524"/>
        <end position="615"/>
    </location>
</feature>
<dbReference type="Pfam" id="PF23128">
    <property type="entry name" value="YbjQ_4"/>
    <property type="match status" value="1"/>
</dbReference>
<evidence type="ECO:0000259" key="6">
    <source>
        <dbReference type="Pfam" id="PF23128"/>
    </source>
</evidence>
<feature type="chain" id="PRO_5041320535" description="C2CD5 C-terminal domain-containing protein" evidence="5">
    <location>
        <begin position="22"/>
        <end position="618"/>
    </location>
</feature>
<protein>
    <recommendedName>
        <fullName evidence="6">C2CD5 C-terminal domain-containing protein</fullName>
    </recommendedName>
</protein>
<reference evidence="7" key="1">
    <citation type="submission" date="2023-08" db="EMBL/GenBank/DDBJ databases">
        <authorList>
            <person name="Chen Y."/>
            <person name="Shah S."/>
            <person name="Dougan E. K."/>
            <person name="Thang M."/>
            <person name="Chan C."/>
        </authorList>
    </citation>
    <scope>NUCLEOTIDE SEQUENCE</scope>
</reference>
<name>A0AA36JGW6_9DINO</name>
<dbReference type="PANTHER" id="PTHR43963">
    <property type="entry name" value="CARBONYL REDUCTASE 1-RELATED"/>
    <property type="match status" value="1"/>
</dbReference>
<dbReference type="InterPro" id="IPR057815">
    <property type="entry name" value="C2CD5_C"/>
</dbReference>
<accession>A0AA36JGW6</accession>
<keyword evidence="8" id="KW-1185">Reference proteome</keyword>
<dbReference type="Pfam" id="PF00106">
    <property type="entry name" value="adh_short"/>
    <property type="match status" value="1"/>
</dbReference>
<dbReference type="SUPFAM" id="SSF51735">
    <property type="entry name" value="NAD(P)-binding Rossmann-fold domains"/>
    <property type="match status" value="1"/>
</dbReference>
<comment type="similarity">
    <text evidence="1">Belongs to the short-chain dehydrogenases/reductases (SDR) family.</text>
</comment>
<organism evidence="7 8">
    <name type="scientific">Effrenium voratum</name>
    <dbReference type="NCBI Taxonomy" id="2562239"/>
    <lineage>
        <taxon>Eukaryota</taxon>
        <taxon>Sar</taxon>
        <taxon>Alveolata</taxon>
        <taxon>Dinophyceae</taxon>
        <taxon>Suessiales</taxon>
        <taxon>Symbiodiniaceae</taxon>
        <taxon>Effrenium</taxon>
    </lineage>
</organism>
<dbReference type="Proteomes" id="UP001178507">
    <property type="component" value="Unassembled WGS sequence"/>
</dbReference>
<evidence type="ECO:0000313" key="7">
    <source>
        <dbReference type="EMBL" id="CAJ1406008.1"/>
    </source>
</evidence>
<evidence type="ECO:0000256" key="1">
    <source>
        <dbReference type="ARBA" id="ARBA00006484"/>
    </source>
</evidence>
<dbReference type="PANTHER" id="PTHR43963:SF6">
    <property type="entry name" value="CHAIN DEHYDROGENASE FAMILY PROTEIN, PUTATIVE (AFU_ORTHOLOGUE AFUA_3G15350)-RELATED"/>
    <property type="match status" value="1"/>
</dbReference>
<evidence type="ECO:0000256" key="4">
    <source>
        <dbReference type="SAM" id="MobiDB-lite"/>
    </source>
</evidence>